<sequence length="297" mass="33471">MANASSVSGEPKLPLDLEHRIFEIAAMACPVSIPRLMLVAWRVKDWVEPLLYRVVFLPHPTPRKDESRAFGIPTFRDDAVQQCPSTWLQQLKHLYIGHTVKEPFVTDWLSACSGVTNLSAGFYNYSPGVLHALGTLHSVQYLTIDVRALFHPEVPHSLFLTVTHLDLFEMLGLGTERADSISAKLALMPHLTHFAYWPRTHGSMSQAGVHTDTRLKCIVFLSWEEYPMQQSSPLLDDSRFVAIQQKSGSSLDWLRGAVGAVDRWALADAFIAARQAGKVERSRYQISDSETENSWWI</sequence>
<gene>
    <name evidence="1" type="ORF">MVEN_00651600</name>
</gene>
<name>A0A8H6YPW5_9AGAR</name>
<accession>A0A8H6YPW5</accession>
<dbReference type="EMBL" id="JACAZI010000004">
    <property type="protein sequence ID" value="KAF7362999.1"/>
    <property type="molecule type" value="Genomic_DNA"/>
</dbReference>
<dbReference type="OrthoDB" id="3145912at2759"/>
<protein>
    <submittedName>
        <fullName evidence="1">Uncharacterized protein</fullName>
    </submittedName>
</protein>
<reference evidence="1" key="1">
    <citation type="submission" date="2020-05" db="EMBL/GenBank/DDBJ databases">
        <title>Mycena genomes resolve the evolution of fungal bioluminescence.</title>
        <authorList>
            <person name="Tsai I.J."/>
        </authorList>
    </citation>
    <scope>NUCLEOTIDE SEQUENCE</scope>
    <source>
        <strain evidence="1">CCC161011</strain>
    </source>
</reference>
<evidence type="ECO:0000313" key="1">
    <source>
        <dbReference type="EMBL" id="KAF7362999.1"/>
    </source>
</evidence>
<dbReference type="Proteomes" id="UP000620124">
    <property type="component" value="Unassembled WGS sequence"/>
</dbReference>
<evidence type="ECO:0000313" key="2">
    <source>
        <dbReference type="Proteomes" id="UP000620124"/>
    </source>
</evidence>
<keyword evidence="2" id="KW-1185">Reference proteome</keyword>
<organism evidence="1 2">
    <name type="scientific">Mycena venus</name>
    <dbReference type="NCBI Taxonomy" id="2733690"/>
    <lineage>
        <taxon>Eukaryota</taxon>
        <taxon>Fungi</taxon>
        <taxon>Dikarya</taxon>
        <taxon>Basidiomycota</taxon>
        <taxon>Agaricomycotina</taxon>
        <taxon>Agaricomycetes</taxon>
        <taxon>Agaricomycetidae</taxon>
        <taxon>Agaricales</taxon>
        <taxon>Marasmiineae</taxon>
        <taxon>Mycenaceae</taxon>
        <taxon>Mycena</taxon>
    </lineage>
</organism>
<proteinExistence type="predicted"/>
<comment type="caution">
    <text evidence="1">The sequence shown here is derived from an EMBL/GenBank/DDBJ whole genome shotgun (WGS) entry which is preliminary data.</text>
</comment>
<dbReference type="AlphaFoldDB" id="A0A8H6YPW5"/>